<dbReference type="EMBL" id="VTZD01000034">
    <property type="protein sequence ID" value="KAA1141020.1"/>
    <property type="molecule type" value="Genomic_DNA"/>
</dbReference>
<organism evidence="1 2">
    <name type="scientific">Citrobacter portucalensis</name>
    <dbReference type="NCBI Taxonomy" id="1639133"/>
    <lineage>
        <taxon>Bacteria</taxon>
        <taxon>Pseudomonadati</taxon>
        <taxon>Pseudomonadota</taxon>
        <taxon>Gammaproteobacteria</taxon>
        <taxon>Enterobacterales</taxon>
        <taxon>Enterobacteriaceae</taxon>
        <taxon>Citrobacter</taxon>
        <taxon>Citrobacter freundii complex</taxon>
    </lineage>
</organism>
<reference evidence="1 2" key="1">
    <citation type="submission" date="2019-08" db="EMBL/GenBank/DDBJ databases">
        <title>Draft genome sequence of Citrobacter portucalensis strain isolated from green turtle.</title>
        <authorList>
            <person name="Fernandes M.R."/>
            <person name="Sellera F.P."/>
            <person name="Goldeberg D.W."/>
            <person name="Costa D.C."/>
            <person name="Lincopan N."/>
        </authorList>
    </citation>
    <scope>NUCLEOTIDE SEQUENCE [LARGE SCALE GENOMIC DNA]</scope>
    <source>
        <strain evidence="1 2">TV06</strain>
    </source>
</reference>
<dbReference type="Gene3D" id="1.10.260.40">
    <property type="entry name" value="lambda repressor-like DNA-binding domains"/>
    <property type="match status" value="1"/>
</dbReference>
<dbReference type="Proteomes" id="UP000323297">
    <property type="component" value="Unassembled WGS sequence"/>
</dbReference>
<comment type="caution">
    <text evidence="1">The sequence shown here is derived from an EMBL/GenBank/DDBJ whole genome shotgun (WGS) entry which is preliminary data.</text>
</comment>
<dbReference type="RefSeq" id="WP_149608269.1">
    <property type="nucleotide sequence ID" value="NZ_VTZD01000034.1"/>
</dbReference>
<evidence type="ECO:0000313" key="2">
    <source>
        <dbReference type="Proteomes" id="UP000323297"/>
    </source>
</evidence>
<sequence>METLRNYLNALSLEKQREFAARCETSLEYLRKAISKKQKLGAALSVSIETHSGGSVSRKNLHPDDWEKIWPELEHKKSAA</sequence>
<dbReference type="GO" id="GO:0003677">
    <property type="term" value="F:DNA binding"/>
    <property type="evidence" value="ECO:0007669"/>
    <property type="project" value="InterPro"/>
</dbReference>
<protein>
    <submittedName>
        <fullName evidence="1">Helix-turn-helix domain-containing protein</fullName>
    </submittedName>
</protein>
<name>A0A5B0SSW6_9ENTR</name>
<gene>
    <name evidence="1" type="ORF">D3H66_23075</name>
</gene>
<evidence type="ECO:0000313" key="1">
    <source>
        <dbReference type="EMBL" id="KAA1141020.1"/>
    </source>
</evidence>
<dbReference type="InterPro" id="IPR010982">
    <property type="entry name" value="Lambda_DNA-bd_dom_sf"/>
</dbReference>
<dbReference type="AlphaFoldDB" id="A0A5B0SSW6"/>
<accession>A0A5B0SSW6</accession>
<proteinExistence type="predicted"/>